<dbReference type="AlphaFoldDB" id="A0A3B5LN98"/>
<dbReference type="Ensembl" id="ENSXCOT00000012623.1">
    <property type="protein sequence ID" value="ENSXCOP00000012472.1"/>
    <property type="gene ID" value="ENSXCOG00000009428.1"/>
</dbReference>
<reference evidence="2" key="1">
    <citation type="submission" date="2025-08" db="UniProtKB">
        <authorList>
            <consortium name="Ensembl"/>
        </authorList>
    </citation>
    <scope>IDENTIFICATION</scope>
</reference>
<name>A0A3B5LN98_9TELE</name>
<protein>
    <submittedName>
        <fullName evidence="2">Uncharacterized protein</fullName>
    </submittedName>
</protein>
<proteinExistence type="predicted"/>
<keyword evidence="3" id="KW-1185">Reference proteome</keyword>
<dbReference type="STRING" id="32473.ENSXCOP00000012472"/>
<dbReference type="Proteomes" id="UP000261380">
    <property type="component" value="Unplaced"/>
</dbReference>
<feature type="compositionally biased region" description="Polar residues" evidence="1">
    <location>
        <begin position="64"/>
        <end position="73"/>
    </location>
</feature>
<reference evidence="2" key="2">
    <citation type="submission" date="2025-09" db="UniProtKB">
        <authorList>
            <consortium name="Ensembl"/>
        </authorList>
    </citation>
    <scope>IDENTIFICATION</scope>
</reference>
<organism evidence="2 3">
    <name type="scientific">Xiphophorus couchianus</name>
    <name type="common">Monterrey platyfish</name>
    <dbReference type="NCBI Taxonomy" id="32473"/>
    <lineage>
        <taxon>Eukaryota</taxon>
        <taxon>Metazoa</taxon>
        <taxon>Chordata</taxon>
        <taxon>Craniata</taxon>
        <taxon>Vertebrata</taxon>
        <taxon>Euteleostomi</taxon>
        <taxon>Actinopterygii</taxon>
        <taxon>Neopterygii</taxon>
        <taxon>Teleostei</taxon>
        <taxon>Neoteleostei</taxon>
        <taxon>Acanthomorphata</taxon>
        <taxon>Ovalentaria</taxon>
        <taxon>Atherinomorphae</taxon>
        <taxon>Cyprinodontiformes</taxon>
        <taxon>Poeciliidae</taxon>
        <taxon>Poeciliinae</taxon>
        <taxon>Xiphophorus</taxon>
    </lineage>
</organism>
<sequence length="163" mass="18205">MWVNAEIILKRLLSNRRLRSTFTSSSTTRPEKTDHGRNRSGAQLASARLQSPGRSGGAGRDRTNSSSAANEISVDFEQSQEAYRSKDSLELLRSLVVFKLLKSDASRPHEGVSIKHQGCFSIQRLRSSNTMTLYGMPQDQKCSQRNVNSQSLMQLAFLMLPQS</sequence>
<evidence type="ECO:0000256" key="1">
    <source>
        <dbReference type="SAM" id="MobiDB-lite"/>
    </source>
</evidence>
<feature type="region of interest" description="Disordered" evidence="1">
    <location>
        <begin position="20"/>
        <end position="73"/>
    </location>
</feature>
<evidence type="ECO:0000313" key="3">
    <source>
        <dbReference type="Proteomes" id="UP000261380"/>
    </source>
</evidence>
<evidence type="ECO:0000313" key="2">
    <source>
        <dbReference type="Ensembl" id="ENSXCOP00000012472.1"/>
    </source>
</evidence>
<feature type="compositionally biased region" description="Polar residues" evidence="1">
    <location>
        <begin position="40"/>
        <end position="53"/>
    </location>
</feature>
<accession>A0A3B5LN98</accession>